<comment type="similarity">
    <text evidence="1">Belongs to the peptidase S12 family.</text>
</comment>
<dbReference type="Gene3D" id="3.40.710.10">
    <property type="entry name" value="DD-peptidase/beta-lactamase superfamily"/>
    <property type="match status" value="1"/>
</dbReference>
<feature type="domain" description="Beta-lactamase-related" evidence="3">
    <location>
        <begin position="58"/>
        <end position="407"/>
    </location>
</feature>
<name>A0A179I4U9_CORDF</name>
<evidence type="ECO:0000256" key="2">
    <source>
        <dbReference type="SAM" id="SignalP"/>
    </source>
</evidence>
<dbReference type="Proteomes" id="UP000243081">
    <property type="component" value="Unassembled WGS sequence"/>
</dbReference>
<evidence type="ECO:0000313" key="5">
    <source>
        <dbReference type="Proteomes" id="UP000243081"/>
    </source>
</evidence>
<evidence type="ECO:0000256" key="1">
    <source>
        <dbReference type="ARBA" id="ARBA00038215"/>
    </source>
</evidence>
<dbReference type="Pfam" id="PF00144">
    <property type="entry name" value="Beta-lactamase"/>
    <property type="match status" value="1"/>
</dbReference>
<dbReference type="OrthoDB" id="5946976at2759"/>
<dbReference type="OMA" id="MNSTYFD"/>
<dbReference type="PANTHER" id="PTHR46825">
    <property type="entry name" value="D-ALANYL-D-ALANINE-CARBOXYPEPTIDASE/ENDOPEPTIDASE AMPH"/>
    <property type="match status" value="1"/>
</dbReference>
<keyword evidence="2" id="KW-0732">Signal</keyword>
<gene>
    <name evidence="4" type="ORF">LLEC1_00635</name>
</gene>
<dbReference type="PANTHER" id="PTHR46825:SF9">
    <property type="entry name" value="BETA-LACTAMASE-RELATED DOMAIN-CONTAINING PROTEIN"/>
    <property type="match status" value="1"/>
</dbReference>
<sequence length="585" mass="65254">MTQRRLLRVFMAVAILTAHALKVRADGAQKPIKGAHSTFSTPFDDEFGKFVQESLKLWHVPGMSVGVVDGDNVYTEVRSNLLQHSIYIFDNLTKLLTWYIQGYGYAILPDVPATADTLWYGCSTTKAQAASLLSHLINSENYSSAFAQGWETPMASIIRDNFVMHDEWATAHVTLNDVVSHRSGLGRHDYGLQRMRDGKQMRPRDVTRNLRYLAMKTEPRVQWSYCNYMYIALGHMLETVTGKWLGHALRETLWAPLGMNSTYFDVDDALAAASQQHLAAGYVWNEAAGNYTRVDYMALTDFGAAGAVISTVKDYVKWIACLINKSAPLSEKTHVDIQTPRMFLDEDGGAAGDKMATTLYGLGWLRTTIHGQPVFFHPGGMHAYGAEVFWLPEVRFGVVTFGNTVVSSNWQQLDVVYRLIEDKLGIPANERINIREMQVPPPISRFDAGRDSVMTRQKAIDAFFSERPETPPPSSFDTRQLSGSYTNKGWGEVAFTERHDPGLGKPVLVGPRPHATFRHTFVLERITGDYWLAKVDTDGESPLATRFFTARFIAGVDGDPMAMELDTAQGPGDAGDGVITFTRIK</sequence>
<evidence type="ECO:0000313" key="4">
    <source>
        <dbReference type="EMBL" id="OAQ96779.1"/>
    </source>
</evidence>
<dbReference type="InterPro" id="IPR001466">
    <property type="entry name" value="Beta-lactam-related"/>
</dbReference>
<proteinExistence type="inferred from homology"/>
<evidence type="ECO:0000259" key="3">
    <source>
        <dbReference type="Pfam" id="PF00144"/>
    </source>
</evidence>
<comment type="caution">
    <text evidence="4">The sequence shown here is derived from an EMBL/GenBank/DDBJ whole genome shotgun (WGS) entry which is preliminary data.</text>
</comment>
<keyword evidence="5" id="KW-1185">Reference proteome</keyword>
<dbReference type="AlphaFoldDB" id="A0A179I4U9"/>
<accession>A0A179I4U9</accession>
<feature type="signal peptide" evidence="2">
    <location>
        <begin position="1"/>
        <end position="25"/>
    </location>
</feature>
<dbReference type="EMBL" id="LUKN01003915">
    <property type="protein sequence ID" value="OAQ96779.1"/>
    <property type="molecule type" value="Genomic_DNA"/>
</dbReference>
<reference evidence="4 5" key="1">
    <citation type="submission" date="2016-03" db="EMBL/GenBank/DDBJ databases">
        <title>Fine-scale spatial genetic structure of a fungal parasite of coffee scale insects.</title>
        <authorList>
            <person name="Jackson D."/>
            <person name="Zemenick K.A."/>
            <person name="Malloure B."/>
            <person name="Quandt C.A."/>
            <person name="James T.Y."/>
        </authorList>
    </citation>
    <scope>NUCLEOTIDE SEQUENCE [LARGE SCALE GENOMIC DNA]</scope>
    <source>
        <strain evidence="4 5">UM487</strain>
    </source>
</reference>
<dbReference type="InterPro" id="IPR050491">
    <property type="entry name" value="AmpC-like"/>
</dbReference>
<dbReference type="SUPFAM" id="SSF56601">
    <property type="entry name" value="beta-lactamase/transpeptidase-like"/>
    <property type="match status" value="1"/>
</dbReference>
<dbReference type="InterPro" id="IPR012338">
    <property type="entry name" value="Beta-lactam/transpept-like"/>
</dbReference>
<organism evidence="4 5">
    <name type="scientific">Cordyceps confragosa</name>
    <name type="common">Lecanicillium lecanii</name>
    <dbReference type="NCBI Taxonomy" id="2714763"/>
    <lineage>
        <taxon>Eukaryota</taxon>
        <taxon>Fungi</taxon>
        <taxon>Dikarya</taxon>
        <taxon>Ascomycota</taxon>
        <taxon>Pezizomycotina</taxon>
        <taxon>Sordariomycetes</taxon>
        <taxon>Hypocreomycetidae</taxon>
        <taxon>Hypocreales</taxon>
        <taxon>Cordycipitaceae</taxon>
        <taxon>Akanthomyces</taxon>
    </lineage>
</organism>
<feature type="chain" id="PRO_5008104091" description="Beta-lactamase-related domain-containing protein" evidence="2">
    <location>
        <begin position="26"/>
        <end position="585"/>
    </location>
</feature>
<protein>
    <recommendedName>
        <fullName evidence="3">Beta-lactamase-related domain-containing protein</fullName>
    </recommendedName>
</protein>